<dbReference type="PANTHER" id="PTHR36007:SF2">
    <property type="entry name" value="TRANSPORT PROTEIN-RELATED"/>
    <property type="match status" value="1"/>
</dbReference>
<dbReference type="Pfam" id="PF06695">
    <property type="entry name" value="Sm_multidrug_ex"/>
    <property type="match status" value="1"/>
</dbReference>
<comment type="caution">
    <text evidence="2">The sequence shown here is derived from an EMBL/GenBank/DDBJ whole genome shotgun (WGS) entry which is preliminary data.</text>
</comment>
<feature type="transmembrane region" description="Helical" evidence="1">
    <location>
        <begin position="95"/>
        <end position="121"/>
    </location>
</feature>
<organism evidence="2 3">
    <name type="scientific">Aerophobetes bacterium</name>
    <dbReference type="NCBI Taxonomy" id="2030807"/>
    <lineage>
        <taxon>Bacteria</taxon>
        <taxon>Candidatus Aerophobota</taxon>
    </lineage>
</organism>
<sequence length="158" mass="16962">MNSWLSSPETLTFLISMLPISELRGALPYGLSQGLSPWKAYSIAVAGNIVPVLPLLLGLKKISALAQRWTKGEKLLHWTLGRAEKRQDLVKKYGFGGLIVLVAIPFPVTGAWTGTLVSFLLSIETKYAFLAICIGVSLAGIIVLLASLGVIGLVGFRI</sequence>
<reference evidence="2 3" key="1">
    <citation type="submission" date="2019-03" db="EMBL/GenBank/DDBJ databases">
        <title>Metabolic potential of uncultured bacteria and archaea associated with petroleum seepage in deep-sea sediments.</title>
        <authorList>
            <person name="Dong X."/>
            <person name="Hubert C."/>
        </authorList>
    </citation>
    <scope>NUCLEOTIDE SEQUENCE [LARGE SCALE GENOMIC DNA]</scope>
    <source>
        <strain evidence="2">E44_bin3</strain>
    </source>
</reference>
<evidence type="ECO:0000313" key="3">
    <source>
        <dbReference type="Proteomes" id="UP000316517"/>
    </source>
</evidence>
<accession>A0A523TI84</accession>
<evidence type="ECO:0000313" key="2">
    <source>
        <dbReference type="EMBL" id="TET30006.1"/>
    </source>
</evidence>
<protein>
    <submittedName>
        <fullName evidence="2">Ligand-binding protein SH3</fullName>
    </submittedName>
</protein>
<evidence type="ECO:0000256" key="1">
    <source>
        <dbReference type="SAM" id="Phobius"/>
    </source>
</evidence>
<proteinExistence type="predicted"/>
<feature type="transmembrane region" description="Helical" evidence="1">
    <location>
        <begin position="127"/>
        <end position="156"/>
    </location>
</feature>
<keyword evidence="1" id="KW-0472">Membrane</keyword>
<name>A0A523TI84_UNCAE</name>
<keyword evidence="1" id="KW-0812">Transmembrane</keyword>
<dbReference type="PANTHER" id="PTHR36007">
    <property type="entry name" value="TRANSPORT PROTEIN-RELATED"/>
    <property type="match status" value="1"/>
</dbReference>
<gene>
    <name evidence="2" type="ORF">E3J68_01050</name>
</gene>
<dbReference type="InterPro" id="IPR009577">
    <property type="entry name" value="Sm_multidrug_ex"/>
</dbReference>
<keyword evidence="1" id="KW-1133">Transmembrane helix</keyword>
<dbReference type="AlphaFoldDB" id="A0A523TI84"/>
<feature type="transmembrane region" description="Helical" evidence="1">
    <location>
        <begin position="41"/>
        <end position="59"/>
    </location>
</feature>
<dbReference type="EMBL" id="SOJT01000054">
    <property type="protein sequence ID" value="TET30006.1"/>
    <property type="molecule type" value="Genomic_DNA"/>
</dbReference>
<dbReference type="Proteomes" id="UP000316517">
    <property type="component" value="Unassembled WGS sequence"/>
</dbReference>